<evidence type="ECO:0008006" key="3">
    <source>
        <dbReference type="Google" id="ProtNLM"/>
    </source>
</evidence>
<name>A0A4C1U691_EUMVA</name>
<dbReference type="OrthoDB" id="616263at2759"/>
<accession>A0A4C1U691</accession>
<dbReference type="Proteomes" id="UP000299102">
    <property type="component" value="Unassembled WGS sequence"/>
</dbReference>
<dbReference type="AlphaFoldDB" id="A0A4C1U691"/>
<reference evidence="1 2" key="1">
    <citation type="journal article" date="2019" name="Commun. Biol.">
        <title>The bagworm genome reveals a unique fibroin gene that provides high tensile strength.</title>
        <authorList>
            <person name="Kono N."/>
            <person name="Nakamura H."/>
            <person name="Ohtoshi R."/>
            <person name="Tomita M."/>
            <person name="Numata K."/>
            <person name="Arakawa K."/>
        </authorList>
    </citation>
    <scope>NUCLEOTIDE SEQUENCE [LARGE SCALE GENOMIC DNA]</scope>
</reference>
<evidence type="ECO:0000313" key="1">
    <source>
        <dbReference type="EMBL" id="GBP21790.1"/>
    </source>
</evidence>
<proteinExistence type="predicted"/>
<sequence>MIIQEEENSGDYLARRQHPQQNRIFMEKTHAVYLVGSAGCGVLRVASSKRNNHWNSLPNTIDEIEASSKGKTPSILYAKHDKIILLHDNTRPHCVVRLSSAPVNGTCSSEQRFTSYEDTKNWVDSWIASKDKEFSDLKSERCLKDGKK</sequence>
<keyword evidence="2" id="KW-1185">Reference proteome</keyword>
<evidence type="ECO:0000313" key="2">
    <source>
        <dbReference type="Proteomes" id="UP000299102"/>
    </source>
</evidence>
<comment type="caution">
    <text evidence="1">The sequence shown here is derived from an EMBL/GenBank/DDBJ whole genome shotgun (WGS) entry which is preliminary data.</text>
</comment>
<gene>
    <name evidence="1" type="ORF">EVAR_10969_1</name>
</gene>
<dbReference type="EMBL" id="BGZK01000132">
    <property type="protein sequence ID" value="GBP21790.1"/>
    <property type="molecule type" value="Genomic_DNA"/>
</dbReference>
<organism evidence="1 2">
    <name type="scientific">Eumeta variegata</name>
    <name type="common">Bagworm moth</name>
    <name type="synonym">Eumeta japonica</name>
    <dbReference type="NCBI Taxonomy" id="151549"/>
    <lineage>
        <taxon>Eukaryota</taxon>
        <taxon>Metazoa</taxon>
        <taxon>Ecdysozoa</taxon>
        <taxon>Arthropoda</taxon>
        <taxon>Hexapoda</taxon>
        <taxon>Insecta</taxon>
        <taxon>Pterygota</taxon>
        <taxon>Neoptera</taxon>
        <taxon>Endopterygota</taxon>
        <taxon>Lepidoptera</taxon>
        <taxon>Glossata</taxon>
        <taxon>Ditrysia</taxon>
        <taxon>Tineoidea</taxon>
        <taxon>Psychidae</taxon>
        <taxon>Oiketicinae</taxon>
        <taxon>Eumeta</taxon>
    </lineage>
</organism>
<protein>
    <recommendedName>
        <fullName evidence="3">Mariner Mos1 transposase</fullName>
    </recommendedName>
</protein>